<proteinExistence type="predicted"/>
<organism evidence="2 3">
    <name type="scientific">Synaphobranchus kaupii</name>
    <name type="common">Kaup's arrowtooth eel</name>
    <dbReference type="NCBI Taxonomy" id="118154"/>
    <lineage>
        <taxon>Eukaryota</taxon>
        <taxon>Metazoa</taxon>
        <taxon>Chordata</taxon>
        <taxon>Craniata</taxon>
        <taxon>Vertebrata</taxon>
        <taxon>Euteleostomi</taxon>
        <taxon>Actinopterygii</taxon>
        <taxon>Neopterygii</taxon>
        <taxon>Teleostei</taxon>
        <taxon>Anguilliformes</taxon>
        <taxon>Synaphobranchidae</taxon>
        <taxon>Synaphobranchus</taxon>
    </lineage>
</organism>
<evidence type="ECO:0000313" key="2">
    <source>
        <dbReference type="EMBL" id="KAJ8332084.1"/>
    </source>
</evidence>
<comment type="caution">
    <text evidence="2">The sequence shown here is derived from an EMBL/GenBank/DDBJ whole genome shotgun (WGS) entry which is preliminary data.</text>
</comment>
<evidence type="ECO:0000313" key="3">
    <source>
        <dbReference type="Proteomes" id="UP001152622"/>
    </source>
</evidence>
<evidence type="ECO:0000256" key="1">
    <source>
        <dbReference type="SAM" id="MobiDB-lite"/>
    </source>
</evidence>
<dbReference type="Proteomes" id="UP001152622">
    <property type="component" value="Unassembled WGS sequence"/>
</dbReference>
<protein>
    <submittedName>
        <fullName evidence="2">Uncharacterized protein</fullName>
    </submittedName>
</protein>
<dbReference type="EMBL" id="JAINUF010000046">
    <property type="protein sequence ID" value="KAJ8332084.1"/>
    <property type="molecule type" value="Genomic_DNA"/>
</dbReference>
<feature type="region of interest" description="Disordered" evidence="1">
    <location>
        <begin position="173"/>
        <end position="215"/>
    </location>
</feature>
<reference evidence="2" key="1">
    <citation type="journal article" date="2023" name="Science">
        <title>Genome structures resolve the early diversification of teleost fishes.</title>
        <authorList>
            <person name="Parey E."/>
            <person name="Louis A."/>
            <person name="Montfort J."/>
            <person name="Bouchez O."/>
            <person name="Roques C."/>
            <person name="Iampietro C."/>
            <person name="Lluch J."/>
            <person name="Castinel A."/>
            <person name="Donnadieu C."/>
            <person name="Desvignes T."/>
            <person name="Floi Bucao C."/>
            <person name="Jouanno E."/>
            <person name="Wen M."/>
            <person name="Mejri S."/>
            <person name="Dirks R."/>
            <person name="Jansen H."/>
            <person name="Henkel C."/>
            <person name="Chen W.J."/>
            <person name="Zahm M."/>
            <person name="Cabau C."/>
            <person name="Klopp C."/>
            <person name="Thompson A.W."/>
            <person name="Robinson-Rechavi M."/>
            <person name="Braasch I."/>
            <person name="Lecointre G."/>
            <person name="Bobe J."/>
            <person name="Postlethwait J.H."/>
            <person name="Berthelot C."/>
            <person name="Roest Crollius H."/>
            <person name="Guiguen Y."/>
        </authorList>
    </citation>
    <scope>NUCLEOTIDE SEQUENCE</scope>
    <source>
        <strain evidence="2">WJC10195</strain>
    </source>
</reference>
<keyword evidence="3" id="KW-1185">Reference proteome</keyword>
<feature type="compositionally biased region" description="Basic and acidic residues" evidence="1">
    <location>
        <begin position="206"/>
        <end position="215"/>
    </location>
</feature>
<accession>A0A9Q1IA46</accession>
<sequence>MTEEAEEVEEVVIDRQKMIRAGPGGRGSGEPGGTEGLRLVACEAMVVWMQAGTWGREVTCVRGPSEELSSAGFKGLRCVDGRKCGFGLLSWAVPRPCFSPLSTEPDPFVAVKHRPFSLHRRYKRVRSYSEDYSERESWKGGVASASVSSRTGLIALEFAEEGDARAAVSPPVFAHEHPSPGAVGGAHKREVSAKANCAPDTYGLDEVGRRGESQA</sequence>
<name>A0A9Q1IA46_SYNKA</name>
<gene>
    <name evidence="2" type="ORF">SKAU_G00429440</name>
</gene>
<dbReference type="AlphaFoldDB" id="A0A9Q1IA46"/>